<dbReference type="SFLD" id="SFLDS00029">
    <property type="entry name" value="Radical_SAM"/>
    <property type="match status" value="1"/>
</dbReference>
<protein>
    <recommendedName>
        <fullName evidence="4">Radical SAM core domain-containing protein</fullName>
    </recommendedName>
</protein>
<dbReference type="GO" id="GO:0003824">
    <property type="term" value="F:catalytic activity"/>
    <property type="evidence" value="ECO:0007669"/>
    <property type="project" value="InterPro"/>
</dbReference>
<dbReference type="InterPro" id="IPR007197">
    <property type="entry name" value="rSAM"/>
</dbReference>
<dbReference type="GO" id="GO:0051536">
    <property type="term" value="F:iron-sulfur cluster binding"/>
    <property type="evidence" value="ECO:0007669"/>
    <property type="project" value="UniProtKB-KW"/>
</dbReference>
<dbReference type="Proteomes" id="UP000244898">
    <property type="component" value="Unassembled WGS sequence"/>
</dbReference>
<dbReference type="InterPro" id="IPR058240">
    <property type="entry name" value="rSAM_sf"/>
</dbReference>
<dbReference type="SMART" id="SM00729">
    <property type="entry name" value="Elp3"/>
    <property type="match status" value="1"/>
</dbReference>
<dbReference type="GO" id="GO:0046872">
    <property type="term" value="F:metal ion binding"/>
    <property type="evidence" value="ECO:0007669"/>
    <property type="project" value="UniProtKB-KW"/>
</dbReference>
<reference evidence="6" key="1">
    <citation type="submission" date="2018-03" db="EMBL/GenBank/DDBJ databases">
        <authorList>
            <person name="Rodrigo-Torres L."/>
            <person name="Arahal R. D."/>
            <person name="Lucena T."/>
        </authorList>
    </citation>
    <scope>NUCLEOTIDE SEQUENCE [LARGE SCALE GENOMIC DNA]</scope>
    <source>
        <strain evidence="6">CECT 7615</strain>
    </source>
</reference>
<evidence type="ECO:0000259" key="4">
    <source>
        <dbReference type="PROSITE" id="PS51918"/>
    </source>
</evidence>
<dbReference type="Pfam" id="PF04055">
    <property type="entry name" value="Radical_SAM"/>
    <property type="match status" value="1"/>
</dbReference>
<dbReference type="AlphaFoldDB" id="A0A2R8CAB1"/>
<evidence type="ECO:0000256" key="2">
    <source>
        <dbReference type="ARBA" id="ARBA00023004"/>
    </source>
</evidence>
<keyword evidence="3" id="KW-0411">Iron-sulfur</keyword>
<keyword evidence="2" id="KW-0408">Iron</keyword>
<dbReference type="EMBL" id="ONZG01000007">
    <property type="protein sequence ID" value="SPJ29380.1"/>
    <property type="molecule type" value="Genomic_DNA"/>
</dbReference>
<evidence type="ECO:0000256" key="1">
    <source>
        <dbReference type="ARBA" id="ARBA00022723"/>
    </source>
</evidence>
<evidence type="ECO:0000313" key="5">
    <source>
        <dbReference type="EMBL" id="SPJ29380.1"/>
    </source>
</evidence>
<dbReference type="SUPFAM" id="SSF102114">
    <property type="entry name" value="Radical SAM enzymes"/>
    <property type="match status" value="1"/>
</dbReference>
<accession>A0A2R8CAB1</accession>
<evidence type="ECO:0000256" key="3">
    <source>
        <dbReference type="ARBA" id="ARBA00023014"/>
    </source>
</evidence>
<dbReference type="Gene3D" id="3.80.30.30">
    <property type="match status" value="1"/>
</dbReference>
<dbReference type="CDD" id="cd01335">
    <property type="entry name" value="Radical_SAM"/>
    <property type="match status" value="1"/>
</dbReference>
<dbReference type="NCBIfam" id="NF033668">
    <property type="entry name" value="rSAM_PA0069"/>
    <property type="match status" value="1"/>
</dbReference>
<dbReference type="PROSITE" id="PS51918">
    <property type="entry name" value="RADICAL_SAM"/>
    <property type="match status" value="1"/>
</dbReference>
<organism evidence="5 6">
    <name type="scientific">Falsiruegeria mediterranea M17</name>
    <dbReference type="NCBI Taxonomy" id="1200281"/>
    <lineage>
        <taxon>Bacteria</taxon>
        <taxon>Pseudomonadati</taxon>
        <taxon>Pseudomonadota</taxon>
        <taxon>Alphaproteobacteria</taxon>
        <taxon>Rhodobacterales</taxon>
        <taxon>Roseobacteraceae</taxon>
        <taxon>Falsiruegeria</taxon>
    </lineage>
</organism>
<dbReference type="SFLD" id="SFLDG01084">
    <property type="entry name" value="Uncharacterised_Radical_SAM_Su"/>
    <property type="match status" value="1"/>
</dbReference>
<keyword evidence="6" id="KW-1185">Reference proteome</keyword>
<sequence length="427" mass="47473">MIFEMMHVRALGTAFAYTKSANLLFPAPCTRDREIPKESAGYCCGAECLLELWVVNVRILFQFGAMKRLDTEKLIGRQVRGRGVASNAAGRYEATTRAGFDDGWATDDGLPPLRTEVSEEVARSLITYNRSPDLPFDRSINPYRGCEHGCSYCFARPTHAYLGLSPGLDFETKLIARPNAAEVLRKELSARRYKVAPIAIGTNTDPYQPIERDRGIVRECLQVLAEFNHPVAIVTKGTLIERDIDVLAPMAARGLVRVGISLTTLDPGLSRRMEPRAPGPIQRLRVIRALTGAGVPVRVMTSPLVPGLTDHELEALLAAGNDAGADAASWIMLRLPREVSALWQEWLAEHEPTRFDRVMARLREMHGGRDYDPRWGHRMRGEGHYAEIVAQRFESATRRLGLASKTAPLRTDLFAVPKQSGDQLSLF</sequence>
<dbReference type="PANTHER" id="PTHR43432">
    <property type="entry name" value="SLR0285 PROTEIN"/>
    <property type="match status" value="1"/>
</dbReference>
<gene>
    <name evidence="5" type="ORF">TRM7615_02896</name>
</gene>
<keyword evidence="1" id="KW-0479">Metal-binding</keyword>
<dbReference type="InterPro" id="IPR006638">
    <property type="entry name" value="Elp3/MiaA/NifB-like_rSAM"/>
</dbReference>
<evidence type="ECO:0000313" key="6">
    <source>
        <dbReference type="Proteomes" id="UP000244898"/>
    </source>
</evidence>
<feature type="domain" description="Radical SAM core" evidence="4">
    <location>
        <begin position="132"/>
        <end position="369"/>
    </location>
</feature>
<dbReference type="InterPro" id="IPR040086">
    <property type="entry name" value="MJ0683-like"/>
</dbReference>
<proteinExistence type="predicted"/>
<name>A0A2R8CAB1_9RHOB</name>
<dbReference type="PANTHER" id="PTHR43432:SF3">
    <property type="entry name" value="SLR0285 PROTEIN"/>
    <property type="match status" value="1"/>
</dbReference>